<sequence length="340" mass="36130">MGLPPGSGRITAEILRIAAMSSGVGQRAEALIEALRPVLRHDAAWLSLLDPERWVQEPVATPGHPARLRRHLASPAFMADVMRVGMHQGRRPIRVFDSPVPVVELPVWVDFFMPAGLAEGVSIPLVTADGRYLGLLGAHTESAEPLSDEALDLLVMLTPLLAHVVDPLRTLTTLAGMVQDARAGVVLTRAGRAEELPGMPGARALGVEPAVLTLVGSLLTPGRTWARFLVPGEYPPGHGTLLQVTALACPPEPPGHHRAMVLFGPPPETYGLTPRELQVLGLLVEGRSNAAIASALHITARTAVGHLEHIMAKLGAESRTAAAVRADRQGLYVPAGFLRI</sequence>
<name>A0ABV8J279_9ACTN</name>
<dbReference type="PRINTS" id="PR00038">
    <property type="entry name" value="HTHLUXR"/>
</dbReference>
<dbReference type="SUPFAM" id="SSF46894">
    <property type="entry name" value="C-terminal effector domain of the bipartite response regulators"/>
    <property type="match status" value="1"/>
</dbReference>
<accession>A0ABV8J279</accession>
<dbReference type="Pfam" id="PF00196">
    <property type="entry name" value="GerE"/>
    <property type="match status" value="1"/>
</dbReference>
<dbReference type="PANTHER" id="PTHR44688">
    <property type="entry name" value="DNA-BINDING TRANSCRIPTIONAL ACTIVATOR DEVR_DOSR"/>
    <property type="match status" value="1"/>
</dbReference>
<gene>
    <name evidence="5" type="ORF">ACFO0C_30370</name>
</gene>
<evidence type="ECO:0000256" key="2">
    <source>
        <dbReference type="ARBA" id="ARBA00023125"/>
    </source>
</evidence>
<dbReference type="InterPro" id="IPR029016">
    <property type="entry name" value="GAF-like_dom_sf"/>
</dbReference>
<dbReference type="CDD" id="cd06170">
    <property type="entry name" value="LuxR_C_like"/>
    <property type="match status" value="1"/>
</dbReference>
<keyword evidence="3" id="KW-0804">Transcription</keyword>
<dbReference type="EMBL" id="JBHSBL010000020">
    <property type="protein sequence ID" value="MFC4069248.1"/>
    <property type="molecule type" value="Genomic_DNA"/>
</dbReference>
<dbReference type="Gene3D" id="3.30.450.40">
    <property type="match status" value="1"/>
</dbReference>
<evidence type="ECO:0000313" key="6">
    <source>
        <dbReference type="Proteomes" id="UP001595867"/>
    </source>
</evidence>
<proteinExistence type="predicted"/>
<comment type="caution">
    <text evidence="5">The sequence shown here is derived from an EMBL/GenBank/DDBJ whole genome shotgun (WGS) entry which is preliminary data.</text>
</comment>
<evidence type="ECO:0000256" key="3">
    <source>
        <dbReference type="ARBA" id="ARBA00023163"/>
    </source>
</evidence>
<dbReference type="InterPro" id="IPR000792">
    <property type="entry name" value="Tscrpt_reg_LuxR_C"/>
</dbReference>
<evidence type="ECO:0000313" key="5">
    <source>
        <dbReference type="EMBL" id="MFC4069248.1"/>
    </source>
</evidence>
<reference evidence="6" key="1">
    <citation type="journal article" date="2019" name="Int. J. Syst. Evol. Microbiol.">
        <title>The Global Catalogue of Microorganisms (GCM) 10K type strain sequencing project: providing services to taxonomists for standard genome sequencing and annotation.</title>
        <authorList>
            <consortium name="The Broad Institute Genomics Platform"/>
            <consortium name="The Broad Institute Genome Sequencing Center for Infectious Disease"/>
            <person name="Wu L."/>
            <person name="Ma J."/>
        </authorList>
    </citation>
    <scope>NUCLEOTIDE SEQUENCE [LARGE SCALE GENOMIC DNA]</scope>
    <source>
        <strain evidence="6">TBRC 5832</strain>
    </source>
</reference>
<evidence type="ECO:0000256" key="1">
    <source>
        <dbReference type="ARBA" id="ARBA00023015"/>
    </source>
</evidence>
<dbReference type="SUPFAM" id="SSF55781">
    <property type="entry name" value="GAF domain-like"/>
    <property type="match status" value="1"/>
</dbReference>
<keyword evidence="1" id="KW-0805">Transcription regulation</keyword>
<dbReference type="RefSeq" id="WP_378070137.1">
    <property type="nucleotide sequence ID" value="NZ_JBHSBL010000020.1"/>
</dbReference>
<keyword evidence="2" id="KW-0238">DNA-binding</keyword>
<dbReference type="InterPro" id="IPR036388">
    <property type="entry name" value="WH-like_DNA-bd_sf"/>
</dbReference>
<evidence type="ECO:0000259" key="4">
    <source>
        <dbReference type="PROSITE" id="PS50043"/>
    </source>
</evidence>
<dbReference type="Proteomes" id="UP001595867">
    <property type="component" value="Unassembled WGS sequence"/>
</dbReference>
<organism evidence="5 6">
    <name type="scientific">Actinoplanes subglobosus</name>
    <dbReference type="NCBI Taxonomy" id="1547892"/>
    <lineage>
        <taxon>Bacteria</taxon>
        <taxon>Bacillati</taxon>
        <taxon>Actinomycetota</taxon>
        <taxon>Actinomycetes</taxon>
        <taxon>Micromonosporales</taxon>
        <taxon>Micromonosporaceae</taxon>
        <taxon>Actinoplanes</taxon>
    </lineage>
</organism>
<dbReference type="PANTHER" id="PTHR44688:SF16">
    <property type="entry name" value="DNA-BINDING TRANSCRIPTIONAL ACTIVATOR DEVR_DOSR"/>
    <property type="match status" value="1"/>
</dbReference>
<dbReference type="Gene3D" id="1.10.10.10">
    <property type="entry name" value="Winged helix-like DNA-binding domain superfamily/Winged helix DNA-binding domain"/>
    <property type="match status" value="1"/>
</dbReference>
<keyword evidence="6" id="KW-1185">Reference proteome</keyword>
<dbReference type="SMART" id="SM00421">
    <property type="entry name" value="HTH_LUXR"/>
    <property type="match status" value="1"/>
</dbReference>
<dbReference type="PROSITE" id="PS50043">
    <property type="entry name" value="HTH_LUXR_2"/>
    <property type="match status" value="1"/>
</dbReference>
<dbReference type="InterPro" id="IPR016032">
    <property type="entry name" value="Sig_transdc_resp-reg_C-effctor"/>
</dbReference>
<feature type="domain" description="HTH luxR-type" evidence="4">
    <location>
        <begin position="265"/>
        <end position="330"/>
    </location>
</feature>
<protein>
    <submittedName>
        <fullName evidence="5">LuxR C-terminal-related transcriptional regulator</fullName>
    </submittedName>
</protein>